<dbReference type="Proteomes" id="UP000008370">
    <property type="component" value="Unassembled WGS sequence"/>
</dbReference>
<dbReference type="KEGG" id="pco:PHACADRAFT_255295"/>
<gene>
    <name evidence="4" type="ORF">PHACADRAFT_255295</name>
</gene>
<evidence type="ECO:0000256" key="1">
    <source>
        <dbReference type="ARBA" id="ARBA00022801"/>
    </source>
</evidence>
<feature type="region of interest" description="Disordered" evidence="2">
    <location>
        <begin position="405"/>
        <end position="438"/>
    </location>
</feature>
<dbReference type="EMBL" id="JH930472">
    <property type="protein sequence ID" value="EKM55005.1"/>
    <property type="molecule type" value="Genomic_DNA"/>
</dbReference>
<reference evidence="4 5" key="1">
    <citation type="journal article" date="2012" name="BMC Genomics">
        <title>Comparative genomics of the white-rot fungi, Phanerochaete carnosa and P. chrysosporium, to elucidate the genetic basis of the distinct wood types they colonize.</title>
        <authorList>
            <person name="Suzuki H."/>
            <person name="MacDonald J."/>
            <person name="Syed K."/>
            <person name="Salamov A."/>
            <person name="Hori C."/>
            <person name="Aerts A."/>
            <person name="Henrissat B."/>
            <person name="Wiebenga A."/>
            <person name="vanKuyk P.A."/>
            <person name="Barry K."/>
            <person name="Lindquist E."/>
            <person name="LaButti K."/>
            <person name="Lapidus A."/>
            <person name="Lucas S."/>
            <person name="Coutinho P."/>
            <person name="Gong Y."/>
            <person name="Samejima M."/>
            <person name="Mahadevan R."/>
            <person name="Abou-Zaid M."/>
            <person name="de Vries R.P."/>
            <person name="Igarashi K."/>
            <person name="Yadav J.S."/>
            <person name="Grigoriev I.V."/>
            <person name="Master E.R."/>
        </authorList>
    </citation>
    <scope>NUCLEOTIDE SEQUENCE [LARGE SCALE GENOMIC DNA]</scope>
    <source>
        <strain evidence="4 5">HHB-10118-sp</strain>
    </source>
</reference>
<dbReference type="STRING" id="650164.K5W764"/>
<evidence type="ECO:0008006" key="6">
    <source>
        <dbReference type="Google" id="ProtNLM"/>
    </source>
</evidence>
<dbReference type="GeneID" id="18916270"/>
<feature type="signal peptide" evidence="3">
    <location>
        <begin position="1"/>
        <end position="18"/>
    </location>
</feature>
<dbReference type="InterPro" id="IPR007312">
    <property type="entry name" value="Phosphoesterase"/>
</dbReference>
<dbReference type="PANTHER" id="PTHR31956">
    <property type="entry name" value="NON-SPECIFIC PHOSPHOLIPASE C4-RELATED"/>
    <property type="match status" value="1"/>
</dbReference>
<feature type="compositionally biased region" description="Gly residues" evidence="2">
    <location>
        <begin position="425"/>
        <end position="438"/>
    </location>
</feature>
<dbReference type="PANTHER" id="PTHR31956:SF8">
    <property type="entry name" value="ACID PHOSPHATASE PHOA (AFU_ORTHOLOGUE AFUA_1G03570)"/>
    <property type="match status" value="1"/>
</dbReference>
<evidence type="ECO:0000256" key="3">
    <source>
        <dbReference type="SAM" id="SignalP"/>
    </source>
</evidence>
<keyword evidence="5" id="KW-1185">Reference proteome</keyword>
<keyword evidence="1" id="KW-0378">Hydrolase</keyword>
<dbReference type="RefSeq" id="XP_007395353.1">
    <property type="nucleotide sequence ID" value="XM_007395291.1"/>
</dbReference>
<dbReference type="AlphaFoldDB" id="K5W764"/>
<dbReference type="GO" id="GO:0016788">
    <property type="term" value="F:hydrolase activity, acting on ester bonds"/>
    <property type="evidence" value="ECO:0007669"/>
    <property type="project" value="InterPro"/>
</dbReference>
<proteinExistence type="predicted"/>
<dbReference type="GO" id="GO:0009395">
    <property type="term" value="P:phospholipid catabolic process"/>
    <property type="evidence" value="ECO:0007669"/>
    <property type="project" value="TreeGrafter"/>
</dbReference>
<sequence length="464" mass="48993">MSLPSLALLVALVPAVLAAQAPQFAPAALTPLSTSTNYTGATNSTLAKQAVVPGKVFDRFIQIWLENTDYNDAATSAAFSNLTEQGLLLSQYYSTTHPSEPNYAAVVGGDFWGMGDDNWYNIPANISTVIDLLEDKNISWASYMESMPSDGFQGFNFSSANYLNSSAPPYTYYVRKHNPPILYDSVVQVPERLARIRNFNDLAADVNASAVPQWLFITPNMVDDGHDTSIDFASDWLNFWLPSMLSDPAFNDNRTIILLTFDENESDDINNRVYTLVLGDGLPDNLRNTTDDTYYTHYSALSTVQANWGLKSLGRQDTNKTVSNVFTFVANATNYTNVAVAPSALPLTNLTGVFDGPLNANQYVPFTAPNMSAVGAGGQGVFVASSLNQSFTSAVAPAPVNLTAQNETVPASGPPNASSSAGAPGASGSGAASGGGSSSGAVDARTVSGVVVLGLGVLVGAALL</sequence>
<feature type="chain" id="PRO_5003889136" description="Acid phosphatase" evidence="3">
    <location>
        <begin position="19"/>
        <end position="464"/>
    </location>
</feature>
<feature type="compositionally biased region" description="Low complexity" evidence="2">
    <location>
        <begin position="410"/>
        <end position="424"/>
    </location>
</feature>
<dbReference type="Pfam" id="PF04185">
    <property type="entry name" value="Phosphoesterase"/>
    <property type="match status" value="1"/>
</dbReference>
<dbReference type="InterPro" id="IPR017850">
    <property type="entry name" value="Alkaline_phosphatase_core_sf"/>
</dbReference>
<organism evidence="4 5">
    <name type="scientific">Phanerochaete carnosa (strain HHB-10118-sp)</name>
    <name type="common">White-rot fungus</name>
    <name type="synonym">Peniophora carnosa</name>
    <dbReference type="NCBI Taxonomy" id="650164"/>
    <lineage>
        <taxon>Eukaryota</taxon>
        <taxon>Fungi</taxon>
        <taxon>Dikarya</taxon>
        <taxon>Basidiomycota</taxon>
        <taxon>Agaricomycotina</taxon>
        <taxon>Agaricomycetes</taxon>
        <taxon>Polyporales</taxon>
        <taxon>Phanerochaetaceae</taxon>
        <taxon>Phanerochaete</taxon>
    </lineage>
</organism>
<evidence type="ECO:0000256" key="2">
    <source>
        <dbReference type="SAM" id="MobiDB-lite"/>
    </source>
</evidence>
<keyword evidence="3" id="KW-0732">Signal</keyword>
<dbReference type="InParanoid" id="K5W764"/>
<evidence type="ECO:0000313" key="5">
    <source>
        <dbReference type="Proteomes" id="UP000008370"/>
    </source>
</evidence>
<protein>
    <recommendedName>
        <fullName evidence="6">Acid phosphatase</fullName>
    </recommendedName>
</protein>
<evidence type="ECO:0000313" key="4">
    <source>
        <dbReference type="EMBL" id="EKM55005.1"/>
    </source>
</evidence>
<name>K5W764_PHACS</name>
<dbReference type="OrthoDB" id="5135119at2759"/>
<dbReference type="Gene3D" id="3.40.720.10">
    <property type="entry name" value="Alkaline Phosphatase, subunit A"/>
    <property type="match status" value="1"/>
</dbReference>
<dbReference type="HOGENOM" id="CLU_027977_4_0_1"/>
<accession>K5W764</accession>